<feature type="region of interest" description="Disordered" evidence="1">
    <location>
        <begin position="186"/>
        <end position="215"/>
    </location>
</feature>
<reference evidence="3" key="1">
    <citation type="submission" date="2023-10" db="EMBL/GenBank/DDBJ databases">
        <authorList>
            <person name="Chen Y."/>
            <person name="Shah S."/>
            <person name="Dougan E. K."/>
            <person name="Thang M."/>
            <person name="Chan C."/>
        </authorList>
    </citation>
    <scope>NUCLEOTIDE SEQUENCE [LARGE SCALE GENOMIC DNA]</scope>
</reference>
<feature type="compositionally biased region" description="Basic and acidic residues" evidence="1">
    <location>
        <begin position="262"/>
        <end position="272"/>
    </location>
</feature>
<dbReference type="InterPro" id="IPR016181">
    <property type="entry name" value="Acyl_CoA_acyltransferase"/>
</dbReference>
<dbReference type="PROSITE" id="PS51186">
    <property type="entry name" value="GNAT"/>
    <property type="match status" value="1"/>
</dbReference>
<proteinExistence type="predicted"/>
<feature type="domain" description="N-acetyltransferase" evidence="2">
    <location>
        <begin position="11"/>
        <end position="184"/>
    </location>
</feature>
<dbReference type="InterPro" id="IPR000182">
    <property type="entry name" value="GNAT_dom"/>
</dbReference>
<feature type="region of interest" description="Disordered" evidence="1">
    <location>
        <begin position="250"/>
        <end position="272"/>
    </location>
</feature>
<gene>
    <name evidence="3" type="ORF">PCOR1329_LOCUS32006</name>
</gene>
<accession>A0ABN9SS03</accession>
<name>A0ABN9SS03_9DINO</name>
<dbReference type="EMBL" id="CAUYUJ010012803">
    <property type="protein sequence ID" value="CAK0834629.1"/>
    <property type="molecule type" value="Genomic_DNA"/>
</dbReference>
<dbReference type="CDD" id="cd04301">
    <property type="entry name" value="NAT_SF"/>
    <property type="match status" value="1"/>
</dbReference>
<organism evidence="3 4">
    <name type="scientific">Prorocentrum cordatum</name>
    <dbReference type="NCBI Taxonomy" id="2364126"/>
    <lineage>
        <taxon>Eukaryota</taxon>
        <taxon>Sar</taxon>
        <taxon>Alveolata</taxon>
        <taxon>Dinophyceae</taxon>
        <taxon>Prorocentrales</taxon>
        <taxon>Prorocentraceae</taxon>
        <taxon>Prorocentrum</taxon>
    </lineage>
</organism>
<keyword evidence="4" id="KW-1185">Reference proteome</keyword>
<dbReference type="Gene3D" id="3.40.630.30">
    <property type="match status" value="1"/>
</dbReference>
<dbReference type="Pfam" id="PF13508">
    <property type="entry name" value="Acetyltransf_7"/>
    <property type="match status" value="1"/>
</dbReference>
<comment type="caution">
    <text evidence="3">The sequence shown here is derived from an EMBL/GenBank/DDBJ whole genome shotgun (WGS) entry which is preliminary data.</text>
</comment>
<sequence length="272" mass="29326">MRAPSGGRVMVEVRRARKDQAGEITEVVNWAYRGKYEGGDAGAWTTERDIIGGIRTTELDVLEVIASCDRSGPRTEILQVATGTSGAVIGTIHAKRVAPGVVELGLFAVDPDFQSEGVGSHLVKTAEKHAYWKMDAKVAVMYVLTVRTELLSWYGRLGYKATAERVPFPPPEAGVGVPRQPGLEFVSGCRRRSSGTPGPSPPRAEGALGPPASGRAAVRAQQKRAFWGGVRCEAPPALVKCRIFRRAPPLTTCPSLPPRRGPRGDLTRGRRH</sequence>
<evidence type="ECO:0000256" key="1">
    <source>
        <dbReference type="SAM" id="MobiDB-lite"/>
    </source>
</evidence>
<dbReference type="Proteomes" id="UP001189429">
    <property type="component" value="Unassembled WGS sequence"/>
</dbReference>
<protein>
    <recommendedName>
        <fullName evidence="2">N-acetyltransferase domain-containing protein</fullName>
    </recommendedName>
</protein>
<evidence type="ECO:0000259" key="2">
    <source>
        <dbReference type="PROSITE" id="PS51186"/>
    </source>
</evidence>
<evidence type="ECO:0000313" key="3">
    <source>
        <dbReference type="EMBL" id="CAK0834629.1"/>
    </source>
</evidence>
<dbReference type="SUPFAM" id="SSF55729">
    <property type="entry name" value="Acyl-CoA N-acyltransferases (Nat)"/>
    <property type="match status" value="1"/>
</dbReference>
<evidence type="ECO:0000313" key="4">
    <source>
        <dbReference type="Proteomes" id="UP001189429"/>
    </source>
</evidence>